<feature type="region of interest" description="Disordered" evidence="1">
    <location>
        <begin position="1"/>
        <end position="77"/>
    </location>
</feature>
<dbReference type="AlphaFoldDB" id="A0AAV7NU55"/>
<protein>
    <submittedName>
        <fullName evidence="2">Uncharacterized protein</fullName>
    </submittedName>
</protein>
<evidence type="ECO:0000256" key="1">
    <source>
        <dbReference type="SAM" id="MobiDB-lite"/>
    </source>
</evidence>
<dbReference type="EMBL" id="JANPWB010000012">
    <property type="protein sequence ID" value="KAJ1116818.1"/>
    <property type="molecule type" value="Genomic_DNA"/>
</dbReference>
<feature type="compositionally biased region" description="Basic and acidic residues" evidence="1">
    <location>
        <begin position="1"/>
        <end position="12"/>
    </location>
</feature>
<keyword evidence="3" id="KW-1185">Reference proteome</keyword>
<comment type="caution">
    <text evidence="2">The sequence shown here is derived from an EMBL/GenBank/DDBJ whole genome shotgun (WGS) entry which is preliminary data.</text>
</comment>
<gene>
    <name evidence="2" type="ORF">NDU88_005023</name>
</gene>
<evidence type="ECO:0000313" key="2">
    <source>
        <dbReference type="EMBL" id="KAJ1116818.1"/>
    </source>
</evidence>
<name>A0AAV7NU55_PLEWA</name>
<evidence type="ECO:0000313" key="3">
    <source>
        <dbReference type="Proteomes" id="UP001066276"/>
    </source>
</evidence>
<dbReference type="Proteomes" id="UP001066276">
    <property type="component" value="Chromosome 8"/>
</dbReference>
<proteinExistence type="predicted"/>
<organism evidence="2 3">
    <name type="scientific">Pleurodeles waltl</name>
    <name type="common">Iberian ribbed newt</name>
    <dbReference type="NCBI Taxonomy" id="8319"/>
    <lineage>
        <taxon>Eukaryota</taxon>
        <taxon>Metazoa</taxon>
        <taxon>Chordata</taxon>
        <taxon>Craniata</taxon>
        <taxon>Vertebrata</taxon>
        <taxon>Euteleostomi</taxon>
        <taxon>Amphibia</taxon>
        <taxon>Batrachia</taxon>
        <taxon>Caudata</taxon>
        <taxon>Salamandroidea</taxon>
        <taxon>Salamandridae</taxon>
        <taxon>Pleurodelinae</taxon>
        <taxon>Pleurodeles</taxon>
    </lineage>
</organism>
<accession>A0AAV7NU55</accession>
<sequence length="77" mass="8415">MPRRSWRGDGGEKNPPGPEPPHSHNSSDAEPCPGTPQERDVRQGTRDSPQADKAWQEGRSRVFGRPGTACPQRQGAN</sequence>
<reference evidence="2" key="1">
    <citation type="journal article" date="2022" name="bioRxiv">
        <title>Sequencing and chromosome-scale assembly of the giantPleurodeles waltlgenome.</title>
        <authorList>
            <person name="Brown T."/>
            <person name="Elewa A."/>
            <person name="Iarovenko S."/>
            <person name="Subramanian E."/>
            <person name="Araus A.J."/>
            <person name="Petzold A."/>
            <person name="Susuki M."/>
            <person name="Suzuki K.-i.T."/>
            <person name="Hayashi T."/>
            <person name="Toyoda A."/>
            <person name="Oliveira C."/>
            <person name="Osipova E."/>
            <person name="Leigh N.D."/>
            <person name="Simon A."/>
            <person name="Yun M.H."/>
        </authorList>
    </citation>
    <scope>NUCLEOTIDE SEQUENCE</scope>
    <source>
        <strain evidence="2">20211129_DDA</strain>
        <tissue evidence="2">Liver</tissue>
    </source>
</reference>